<proteinExistence type="predicted"/>
<evidence type="ECO:0000313" key="2">
    <source>
        <dbReference type="Proteomes" id="UP000257109"/>
    </source>
</evidence>
<organism evidence="1 2">
    <name type="scientific">Mucuna pruriens</name>
    <name type="common">Velvet bean</name>
    <name type="synonym">Dolichos pruriens</name>
    <dbReference type="NCBI Taxonomy" id="157652"/>
    <lineage>
        <taxon>Eukaryota</taxon>
        <taxon>Viridiplantae</taxon>
        <taxon>Streptophyta</taxon>
        <taxon>Embryophyta</taxon>
        <taxon>Tracheophyta</taxon>
        <taxon>Spermatophyta</taxon>
        <taxon>Magnoliopsida</taxon>
        <taxon>eudicotyledons</taxon>
        <taxon>Gunneridae</taxon>
        <taxon>Pentapetalae</taxon>
        <taxon>rosids</taxon>
        <taxon>fabids</taxon>
        <taxon>Fabales</taxon>
        <taxon>Fabaceae</taxon>
        <taxon>Papilionoideae</taxon>
        <taxon>50 kb inversion clade</taxon>
        <taxon>NPAAA clade</taxon>
        <taxon>indigoferoid/millettioid clade</taxon>
        <taxon>Phaseoleae</taxon>
        <taxon>Mucuna</taxon>
    </lineage>
</organism>
<name>A0A371FGJ5_MUCPR</name>
<protein>
    <submittedName>
        <fullName evidence="1">Uncharacterized protein</fullName>
    </submittedName>
</protein>
<dbReference type="AlphaFoldDB" id="A0A371FGJ5"/>
<keyword evidence="2" id="KW-1185">Reference proteome</keyword>
<feature type="non-terminal residue" evidence="1">
    <location>
        <position position="1"/>
    </location>
</feature>
<evidence type="ECO:0000313" key="1">
    <source>
        <dbReference type="EMBL" id="RDX77437.1"/>
    </source>
</evidence>
<dbReference type="EMBL" id="QJKJ01009172">
    <property type="protein sequence ID" value="RDX77437.1"/>
    <property type="molecule type" value="Genomic_DNA"/>
</dbReference>
<gene>
    <name evidence="1" type="ORF">CR513_42454</name>
</gene>
<sequence length="151" mass="16661">MKFRTPITVRSMPPSGRPSLYGRNLLEAITKANAAFSIFWYRNSAPCSTLLMKYISRWLPSCSCTKTALTVASDTEIYKCKGIPSTGRVNTGGDANMALNLRKASSHSSVHTKFLAFFRVLKIGLAVSADREMNRDKAVIRPISCCTSLTF</sequence>
<dbReference type="Proteomes" id="UP000257109">
    <property type="component" value="Unassembled WGS sequence"/>
</dbReference>
<comment type="caution">
    <text evidence="1">The sequence shown here is derived from an EMBL/GenBank/DDBJ whole genome shotgun (WGS) entry which is preliminary data.</text>
</comment>
<accession>A0A371FGJ5</accession>
<reference evidence="1" key="1">
    <citation type="submission" date="2018-05" db="EMBL/GenBank/DDBJ databases">
        <title>Draft genome of Mucuna pruriens seed.</title>
        <authorList>
            <person name="Nnadi N.E."/>
            <person name="Vos R."/>
            <person name="Hasami M.H."/>
            <person name="Devisetty U.K."/>
            <person name="Aguiy J.C."/>
        </authorList>
    </citation>
    <scope>NUCLEOTIDE SEQUENCE [LARGE SCALE GENOMIC DNA]</scope>
    <source>
        <strain evidence="1">JCA_2017</strain>
    </source>
</reference>